<evidence type="ECO:0000256" key="4">
    <source>
        <dbReference type="ARBA" id="ARBA00022729"/>
    </source>
</evidence>
<dbReference type="KEGG" id="luo:HHL09_17665"/>
<dbReference type="InterPro" id="IPR005198">
    <property type="entry name" value="Glyco_hydro_76"/>
</dbReference>
<keyword evidence="6" id="KW-0325">Glycoprotein</keyword>
<evidence type="ECO:0000256" key="2">
    <source>
        <dbReference type="ARBA" id="ARBA00009699"/>
    </source>
</evidence>
<evidence type="ECO:0000256" key="5">
    <source>
        <dbReference type="ARBA" id="ARBA00022801"/>
    </source>
</evidence>
<organism evidence="8 9">
    <name type="scientific">Luteolibacter luteus</name>
    <dbReference type="NCBI Taxonomy" id="2728835"/>
    <lineage>
        <taxon>Bacteria</taxon>
        <taxon>Pseudomonadati</taxon>
        <taxon>Verrucomicrobiota</taxon>
        <taxon>Verrucomicrobiia</taxon>
        <taxon>Verrucomicrobiales</taxon>
        <taxon>Verrucomicrobiaceae</taxon>
        <taxon>Luteolibacter</taxon>
    </lineage>
</organism>
<dbReference type="InterPro" id="IPR014480">
    <property type="entry name" value="Mannan-1_6-alpha_mannosidase"/>
</dbReference>
<keyword evidence="7" id="KW-0326">Glycosidase</keyword>
<proteinExistence type="inferred from homology"/>
<keyword evidence="4" id="KW-0732">Signal</keyword>
<dbReference type="GO" id="GO:0016052">
    <property type="term" value="P:carbohydrate catabolic process"/>
    <property type="evidence" value="ECO:0007669"/>
    <property type="project" value="InterPro"/>
</dbReference>
<evidence type="ECO:0000256" key="6">
    <source>
        <dbReference type="ARBA" id="ARBA00023180"/>
    </source>
</evidence>
<sequence>MITRSEFLKLLAASAFIPRLSAEGSPFPQGELANRFREGMAKLDEVFWVPEIANWLDRPGRDLRGHFDGGINPPWWSCANVAEAMVDFMNLTGTDLYDSRLREIHAGNVLRGSRLPELAKALRAKDDWNERDEQKLKRRVKALDQKRVHDSEFRNEYLDDSAWWGIAWLKFHERTKDARYLRTARAIHEHMANNWRKEGGVSWAEDADKRDPNAITNSLFVVLSARLYRVTKQKAFLAWAEKALAWEKEAKLYDGSGIVDRPGHVADYWTYNQGAYLGGLEALHAATGKKEYLDEAAAIAMTIIGKTGVVGEGGVLYEKLSTEGWDVGLFKGICVRYFGILLRSFRKKGIHPEAADELDRVIRGSVQAILRSKLKDGLYPLEWQEPPRAEIHNFNTQLSALIAIEAAMIPS</sequence>
<dbReference type="EC" id="3.2.1.101" evidence="3"/>
<dbReference type="Proteomes" id="UP000501812">
    <property type="component" value="Chromosome"/>
</dbReference>
<keyword evidence="9" id="KW-1185">Reference proteome</keyword>
<dbReference type="Gene3D" id="1.50.10.20">
    <property type="match status" value="1"/>
</dbReference>
<accession>A0A858RNL0</accession>
<reference evidence="8 9" key="1">
    <citation type="submission" date="2020-04" db="EMBL/GenBank/DDBJ databases">
        <title>Luteolibacter sp. G-1-1-1 isolated from soil.</title>
        <authorList>
            <person name="Dahal R.H."/>
        </authorList>
    </citation>
    <scope>NUCLEOTIDE SEQUENCE [LARGE SCALE GENOMIC DNA]</scope>
    <source>
        <strain evidence="8 9">G-1-1-1</strain>
    </source>
</reference>
<keyword evidence="5" id="KW-0378">Hydrolase</keyword>
<evidence type="ECO:0000256" key="3">
    <source>
        <dbReference type="ARBA" id="ARBA00012350"/>
    </source>
</evidence>
<dbReference type="AlphaFoldDB" id="A0A858RNL0"/>
<dbReference type="PANTHER" id="PTHR47791">
    <property type="entry name" value="MEIOTICALLY UP-REGULATED GENE 191 PROTEIN"/>
    <property type="match status" value="1"/>
</dbReference>
<gene>
    <name evidence="8" type="ORF">HHL09_17665</name>
</gene>
<dbReference type="InterPro" id="IPR053169">
    <property type="entry name" value="MUG_Protein"/>
</dbReference>
<protein>
    <recommendedName>
        <fullName evidence="3">mannan endo-1,6-alpha-mannosidase</fullName>
        <ecNumber evidence="3">3.2.1.101</ecNumber>
    </recommendedName>
</protein>
<dbReference type="SUPFAM" id="SSF48208">
    <property type="entry name" value="Six-hairpin glycosidases"/>
    <property type="match status" value="1"/>
</dbReference>
<dbReference type="EMBL" id="CP051774">
    <property type="protein sequence ID" value="QJE97533.1"/>
    <property type="molecule type" value="Genomic_DNA"/>
</dbReference>
<evidence type="ECO:0000313" key="8">
    <source>
        <dbReference type="EMBL" id="QJE97533.1"/>
    </source>
</evidence>
<dbReference type="RefSeq" id="WP_169455959.1">
    <property type="nucleotide sequence ID" value="NZ_CP051774.1"/>
</dbReference>
<name>A0A858RNL0_9BACT</name>
<dbReference type="GO" id="GO:0008496">
    <property type="term" value="F:mannan endo-1,6-alpha-mannosidase activity"/>
    <property type="evidence" value="ECO:0007669"/>
    <property type="project" value="UniProtKB-EC"/>
</dbReference>
<comment type="catalytic activity">
    <reaction evidence="1">
        <text>Random hydrolysis of (1-&gt;6)-alpha-D-mannosidic linkages in unbranched (1-&gt;6)-mannans.</text>
        <dbReference type="EC" id="3.2.1.101"/>
    </reaction>
</comment>
<comment type="similarity">
    <text evidence="2">Belongs to the glycosyl hydrolase 76 family.</text>
</comment>
<evidence type="ECO:0000256" key="1">
    <source>
        <dbReference type="ARBA" id="ARBA00001452"/>
    </source>
</evidence>
<evidence type="ECO:0000256" key="7">
    <source>
        <dbReference type="ARBA" id="ARBA00023295"/>
    </source>
</evidence>
<evidence type="ECO:0000313" key="9">
    <source>
        <dbReference type="Proteomes" id="UP000501812"/>
    </source>
</evidence>
<dbReference type="PANTHER" id="PTHR47791:SF3">
    <property type="entry name" value="MEIOTICALLY UP-REGULATED GENE 191 PROTEIN"/>
    <property type="match status" value="1"/>
</dbReference>
<dbReference type="InterPro" id="IPR008928">
    <property type="entry name" value="6-hairpin_glycosidase_sf"/>
</dbReference>
<dbReference type="Pfam" id="PF03663">
    <property type="entry name" value="Glyco_hydro_76"/>
    <property type="match status" value="1"/>
</dbReference>
<dbReference type="PIRSF" id="PIRSF016302">
    <property type="entry name" value="Man_a_manosd"/>
    <property type="match status" value="1"/>
</dbReference>